<keyword evidence="2" id="KW-0805">Transcription regulation</keyword>
<evidence type="ECO:0000256" key="3">
    <source>
        <dbReference type="ARBA" id="ARBA00023125"/>
    </source>
</evidence>
<protein>
    <submittedName>
        <fullName evidence="8">Transcriptional regulator, SARP family protein</fullName>
    </submittedName>
</protein>
<dbReference type="SMART" id="SM00028">
    <property type="entry name" value="TPR"/>
    <property type="match status" value="2"/>
</dbReference>
<dbReference type="SUPFAM" id="SSF52540">
    <property type="entry name" value="P-loop containing nucleoside triphosphate hydrolases"/>
    <property type="match status" value="1"/>
</dbReference>
<dbReference type="InterPro" id="IPR002182">
    <property type="entry name" value="NB-ARC"/>
</dbReference>
<evidence type="ECO:0000256" key="1">
    <source>
        <dbReference type="ARBA" id="ARBA00005820"/>
    </source>
</evidence>
<evidence type="ECO:0000256" key="5">
    <source>
        <dbReference type="PROSITE-ProRule" id="PRU00339"/>
    </source>
</evidence>
<dbReference type="Proteomes" id="UP000242444">
    <property type="component" value="Unassembled WGS sequence"/>
</dbReference>
<proteinExistence type="inferred from homology"/>
<dbReference type="Gene3D" id="3.40.50.300">
    <property type="entry name" value="P-loop containing nucleotide triphosphate hydrolases"/>
    <property type="match status" value="1"/>
</dbReference>
<evidence type="ECO:0000256" key="4">
    <source>
        <dbReference type="ARBA" id="ARBA00023163"/>
    </source>
</evidence>
<feature type="repeat" description="TPR" evidence="5">
    <location>
        <begin position="811"/>
        <end position="844"/>
    </location>
</feature>
<name>A0A263D3E8_9PSEU</name>
<dbReference type="GO" id="GO:0006355">
    <property type="term" value="P:regulation of DNA-templated transcription"/>
    <property type="evidence" value="ECO:0007669"/>
    <property type="project" value="InterPro"/>
</dbReference>
<dbReference type="PROSITE" id="PS51755">
    <property type="entry name" value="OMPR_PHOB"/>
    <property type="match status" value="1"/>
</dbReference>
<dbReference type="InterPro" id="IPR051677">
    <property type="entry name" value="AfsR-DnrI-RedD_regulator"/>
</dbReference>
<evidence type="ECO:0000259" key="7">
    <source>
        <dbReference type="PROSITE" id="PS51755"/>
    </source>
</evidence>
<dbReference type="InterPro" id="IPR019734">
    <property type="entry name" value="TPR_rpt"/>
</dbReference>
<gene>
    <name evidence="8" type="ORF">CFN78_16565</name>
</gene>
<dbReference type="EMBL" id="NKYE01000009">
    <property type="protein sequence ID" value="OZM72147.1"/>
    <property type="molecule type" value="Genomic_DNA"/>
</dbReference>
<dbReference type="InterPro" id="IPR001867">
    <property type="entry name" value="OmpR/PhoB-type_DNA-bd"/>
</dbReference>
<dbReference type="PANTHER" id="PTHR35807:SF1">
    <property type="entry name" value="TRANSCRIPTIONAL REGULATOR REDD"/>
    <property type="match status" value="1"/>
</dbReference>
<dbReference type="AlphaFoldDB" id="A0A263D3E8"/>
<keyword evidence="9" id="KW-1185">Reference proteome</keyword>
<dbReference type="InterPro" id="IPR027417">
    <property type="entry name" value="P-loop_NTPase"/>
</dbReference>
<keyword evidence="3 6" id="KW-0238">DNA-binding</keyword>
<dbReference type="Pfam" id="PF00931">
    <property type="entry name" value="NB-ARC"/>
    <property type="match status" value="1"/>
</dbReference>
<dbReference type="PROSITE" id="PS50005">
    <property type="entry name" value="TPR"/>
    <property type="match status" value="1"/>
</dbReference>
<dbReference type="InterPro" id="IPR036388">
    <property type="entry name" value="WH-like_DNA-bd_sf"/>
</dbReference>
<dbReference type="PANTHER" id="PTHR35807">
    <property type="entry name" value="TRANSCRIPTIONAL REGULATOR REDD-RELATED"/>
    <property type="match status" value="1"/>
</dbReference>
<evidence type="ECO:0000256" key="2">
    <source>
        <dbReference type="ARBA" id="ARBA00023015"/>
    </source>
</evidence>
<sequence>MLALRNGRIVTNSEIVDALWGDAPPTSAQGIIHTYVSGLRRALEEVGATGLLVRTRGAYVLQATDEQTDVAVMEAGVAEARRMAPGAPEQAAKMLQECLRRWQGVTLSGASGPLAEAERGRLELLRLRLVEEHAGLLLGSGNHREAIDELDTAVRSEPLRESLRGQLMLALYRSGRQAEALAVFEDGRRVLLEELGIAPGAELVALHDGILSSDPGLLNPASKAGAAPRQTVAPAQLPHTVPDFVGRADELAVLDQWHSPSARGASALVVSAIDGAGGIGKTTLAVHFAREVMADHPDGQLFVNLRGFDPSRPPLTTPEALTQLLRGLGVTTQPDTVDAQVALYRSLLADRNVLIMLDNAVSADQVRDLLPGTSNSLVLVTSRSRLGGLVVRDGARRLTLGLLSPAESFALLRQLVGDRRIDDAPAATATLAQLCGYLPLALRIIGVLVSMRPASALDELAAELAATQNRLDSLSVDDDEMSSVRGVLSWSYQSLKPQLASTFRLLGLHPGPEFGVEAAAVLAGIPVAEAVTVLRGLSGQHLLEQPGEDRYRFHDLVRLYSRELAEQHDSPEVRHQASWRLMVWYLHGAVAAAGLREPGANRGAPVPLPVGMTAMTFDNAESASAWQAHEAPNILALTEQAAELGFDEIAWQLSLRMYSHYYSTGLLTEWIRLLSTGLSAAERHNAQEPQVRLLNQLSIANSRIGNNTTAVHQLEQGLSLLSDTGDDTLRATTLGNLASTLREMGRYDEGLPYALKAVTIAQRSGLPYFEAGTLDVACQLYVELGQPEKALIFGRAGLAVARTIKLTLTEANLLVNVGHAYRDLGQFDRAIAEYENALSFCRSIGDRYHEGLCLLGLARENRRRTREDLARSQAEQALEIFVEIDAEEAGVASDFLRALAG</sequence>
<comment type="caution">
    <text evidence="8">The sequence shown here is derived from an EMBL/GenBank/DDBJ whole genome shotgun (WGS) entry which is preliminary data.</text>
</comment>
<evidence type="ECO:0000313" key="9">
    <source>
        <dbReference type="Proteomes" id="UP000242444"/>
    </source>
</evidence>
<reference evidence="8 9" key="1">
    <citation type="submission" date="2017-07" db="EMBL/GenBank/DDBJ databases">
        <title>Amycolatopsis antarcticus sp. nov., isolated from the surface of an Antarcticus brown macroalga.</title>
        <authorList>
            <person name="Wang J."/>
            <person name="Leiva S."/>
            <person name="Huang J."/>
            <person name="Huang Y."/>
        </authorList>
    </citation>
    <scope>NUCLEOTIDE SEQUENCE [LARGE SCALE GENOMIC DNA]</scope>
    <source>
        <strain evidence="8 9">AU-G6</strain>
    </source>
</reference>
<keyword evidence="5" id="KW-0802">TPR repeat</keyword>
<comment type="similarity">
    <text evidence="1">Belongs to the AfsR/DnrI/RedD regulatory family.</text>
</comment>
<dbReference type="InterPro" id="IPR005158">
    <property type="entry name" value="BTAD"/>
</dbReference>
<dbReference type="GO" id="GO:0043531">
    <property type="term" value="F:ADP binding"/>
    <property type="evidence" value="ECO:0007669"/>
    <property type="project" value="InterPro"/>
</dbReference>
<evidence type="ECO:0000313" key="8">
    <source>
        <dbReference type="EMBL" id="OZM72147.1"/>
    </source>
</evidence>
<dbReference type="InParanoid" id="A0A263D3E8"/>
<dbReference type="Gene3D" id="1.10.10.10">
    <property type="entry name" value="Winged helix-like DNA-binding domain superfamily/Winged helix DNA-binding domain"/>
    <property type="match status" value="1"/>
</dbReference>
<feature type="DNA-binding region" description="OmpR/PhoB-type" evidence="6">
    <location>
        <begin position="1"/>
        <end position="63"/>
    </location>
</feature>
<accession>A0A263D3E8</accession>
<dbReference type="GO" id="GO:0003677">
    <property type="term" value="F:DNA binding"/>
    <property type="evidence" value="ECO:0007669"/>
    <property type="project" value="UniProtKB-UniRule"/>
</dbReference>
<organism evidence="8 9">
    <name type="scientific">Amycolatopsis antarctica</name>
    <dbReference type="NCBI Taxonomy" id="1854586"/>
    <lineage>
        <taxon>Bacteria</taxon>
        <taxon>Bacillati</taxon>
        <taxon>Actinomycetota</taxon>
        <taxon>Actinomycetes</taxon>
        <taxon>Pseudonocardiales</taxon>
        <taxon>Pseudonocardiaceae</taxon>
        <taxon>Amycolatopsis</taxon>
    </lineage>
</organism>
<keyword evidence="4" id="KW-0804">Transcription</keyword>
<dbReference type="Pfam" id="PF00486">
    <property type="entry name" value="Trans_reg_C"/>
    <property type="match status" value="1"/>
</dbReference>
<dbReference type="Pfam" id="PF03704">
    <property type="entry name" value="BTAD"/>
    <property type="match status" value="1"/>
</dbReference>
<dbReference type="Gene3D" id="1.25.40.10">
    <property type="entry name" value="Tetratricopeptide repeat domain"/>
    <property type="match status" value="2"/>
</dbReference>
<evidence type="ECO:0000256" key="6">
    <source>
        <dbReference type="PROSITE-ProRule" id="PRU01091"/>
    </source>
</evidence>
<dbReference type="PRINTS" id="PR00364">
    <property type="entry name" value="DISEASERSIST"/>
</dbReference>
<feature type="domain" description="OmpR/PhoB-type" evidence="7">
    <location>
        <begin position="1"/>
        <end position="63"/>
    </location>
</feature>
<dbReference type="InterPro" id="IPR016032">
    <property type="entry name" value="Sig_transdc_resp-reg_C-effctor"/>
</dbReference>
<dbReference type="OrthoDB" id="581105at2"/>
<dbReference type="SMART" id="SM01043">
    <property type="entry name" value="BTAD"/>
    <property type="match status" value="1"/>
</dbReference>
<dbReference type="SUPFAM" id="SSF48452">
    <property type="entry name" value="TPR-like"/>
    <property type="match status" value="2"/>
</dbReference>
<dbReference type="Pfam" id="PF13424">
    <property type="entry name" value="TPR_12"/>
    <property type="match status" value="2"/>
</dbReference>
<dbReference type="CDD" id="cd15831">
    <property type="entry name" value="BTAD"/>
    <property type="match status" value="1"/>
</dbReference>
<dbReference type="SUPFAM" id="SSF46894">
    <property type="entry name" value="C-terminal effector domain of the bipartite response regulators"/>
    <property type="match status" value="1"/>
</dbReference>
<dbReference type="InterPro" id="IPR011990">
    <property type="entry name" value="TPR-like_helical_dom_sf"/>
</dbReference>
<dbReference type="GO" id="GO:0000160">
    <property type="term" value="P:phosphorelay signal transduction system"/>
    <property type="evidence" value="ECO:0007669"/>
    <property type="project" value="InterPro"/>
</dbReference>